<feature type="domain" description="Peptidase C39-like" evidence="1">
    <location>
        <begin position="68"/>
        <end position="202"/>
    </location>
</feature>
<comment type="caution">
    <text evidence="2">The sequence shown here is derived from an EMBL/GenBank/DDBJ whole genome shotgun (WGS) entry which is preliminary data.</text>
</comment>
<accession>A0A414UQC6</accession>
<protein>
    <recommendedName>
        <fullName evidence="1">Peptidase C39-like domain-containing protein</fullName>
    </recommendedName>
</protein>
<proteinExistence type="predicted"/>
<evidence type="ECO:0000259" key="1">
    <source>
        <dbReference type="Pfam" id="PF13529"/>
    </source>
</evidence>
<evidence type="ECO:0000313" key="2">
    <source>
        <dbReference type="EMBL" id="RHG77355.1"/>
    </source>
</evidence>
<evidence type="ECO:0000313" key="3">
    <source>
        <dbReference type="Proteomes" id="UP000283981"/>
    </source>
</evidence>
<dbReference type="InterPro" id="IPR039564">
    <property type="entry name" value="Peptidase_C39-like"/>
</dbReference>
<dbReference type="Proteomes" id="UP000283981">
    <property type="component" value="Unassembled WGS sequence"/>
</dbReference>
<dbReference type="RefSeq" id="WP_202183287.1">
    <property type="nucleotide sequence ID" value="NZ_QRIS01000085.1"/>
</dbReference>
<feature type="non-terminal residue" evidence="2">
    <location>
        <position position="1"/>
    </location>
</feature>
<dbReference type="Pfam" id="PF13529">
    <property type="entry name" value="Peptidase_C39_2"/>
    <property type="match status" value="1"/>
</dbReference>
<dbReference type="EMBL" id="QRIS01000085">
    <property type="protein sequence ID" value="RHG77355.1"/>
    <property type="molecule type" value="Genomic_DNA"/>
</dbReference>
<gene>
    <name evidence="2" type="ORF">DW243_18595</name>
</gene>
<dbReference type="AlphaFoldDB" id="A0A414UQC6"/>
<name>A0A414UQC6_MEDGN</name>
<dbReference type="Gene3D" id="3.90.70.10">
    <property type="entry name" value="Cysteine proteinases"/>
    <property type="match status" value="1"/>
</dbReference>
<organism evidence="2 3">
    <name type="scientific">Mediterraneibacter gnavus</name>
    <name type="common">Ruminococcus gnavus</name>
    <dbReference type="NCBI Taxonomy" id="33038"/>
    <lineage>
        <taxon>Bacteria</taxon>
        <taxon>Bacillati</taxon>
        <taxon>Bacillota</taxon>
        <taxon>Clostridia</taxon>
        <taxon>Lachnospirales</taxon>
        <taxon>Lachnospiraceae</taxon>
        <taxon>Mediterraneibacter</taxon>
    </lineage>
</organism>
<sequence length="235" mass="25460">LDQGTFELVLRVLQIMQDGVDALKEAIFSLFSWTDFVTGGGVDDSLIGNIDVTGDKIRYDTVENCVKEVTYFNQTEEPWASLPYGTSNVGAAGCGPTSLAIVISTFTGQNVTPEITKTFAEQNGEYVPNVGTSHSFVKNAATHWGLTCERVGKDRMDYVVESLKEGKLVVEICEAYTITGGSSGHFIVLTGVTTDGHITIADCASRERTGKLYSVETIKSYGRDLSEGAFWIIGK</sequence>
<reference evidence="2 3" key="1">
    <citation type="submission" date="2018-08" db="EMBL/GenBank/DDBJ databases">
        <title>A genome reference for cultivated species of the human gut microbiota.</title>
        <authorList>
            <person name="Zou Y."/>
            <person name="Xue W."/>
            <person name="Luo G."/>
        </authorList>
    </citation>
    <scope>NUCLEOTIDE SEQUENCE [LARGE SCALE GENOMIC DNA]</scope>
    <source>
        <strain evidence="2 3">AM21-18</strain>
    </source>
</reference>